<dbReference type="PANTHER" id="PTHR35457">
    <property type="entry name" value="HEME A SYNTHASE"/>
    <property type="match status" value="1"/>
</dbReference>
<name>A0A6J4KHR1_9CHLR</name>
<keyword evidence="5 12" id="KW-1133">Transmembrane helix</keyword>
<feature type="transmembrane region" description="Helical" evidence="12">
    <location>
        <begin position="82"/>
        <end position="101"/>
    </location>
</feature>
<feature type="transmembrane region" description="Helical" evidence="12">
    <location>
        <begin position="136"/>
        <end position="157"/>
    </location>
</feature>
<evidence type="ECO:0000256" key="4">
    <source>
        <dbReference type="ARBA" id="ARBA00022723"/>
    </source>
</evidence>
<gene>
    <name evidence="13" type="ORF">AVDCRST_MAG77-6115</name>
</gene>
<dbReference type="InterPro" id="IPR050450">
    <property type="entry name" value="COX15/CtaA_HemeA_synthase"/>
</dbReference>
<evidence type="ECO:0000256" key="8">
    <source>
        <dbReference type="ARBA" id="ARBA00023133"/>
    </source>
</evidence>
<evidence type="ECO:0000256" key="9">
    <source>
        <dbReference type="ARBA" id="ARBA00023136"/>
    </source>
</evidence>
<dbReference type="PANTHER" id="PTHR35457:SF1">
    <property type="entry name" value="HEME A SYNTHASE"/>
    <property type="match status" value="1"/>
</dbReference>
<dbReference type="GO" id="GO:0006784">
    <property type="term" value="P:heme A biosynthetic process"/>
    <property type="evidence" value="ECO:0007669"/>
    <property type="project" value="InterPro"/>
</dbReference>
<sequence length="327" mass="33533">MASAIAANAAFPRTTARLGSAGSAWLFRLSLGAVLCTYLVIVAGVTVRVTGSGLGCPDWPTCHGRLLPPPETTAVIEFTHRASASLASAFILAVAAGAAFWTRERRVLIPALAIPVLLALQIVLGAFVVWLELPPLAVFIHLSFAMLILGGLVWIAANTAPGTWAGLRLGARRLVPLLTVTTSTVFLLVLTGAFTYASRASWACAGFPGCDVPEQALQALAGDGAGRLVTIHLLHRSVAYLTSLLVLGSVLYAWRQGGPICIAGAALLGAVAVQVTIGALAVSTGLPTFLRGAHVAGAAAVWGCAVLLLALAARPVTTAPAVQRVAS</sequence>
<evidence type="ECO:0000313" key="13">
    <source>
        <dbReference type="EMBL" id="CAA9306478.1"/>
    </source>
</evidence>
<feature type="transmembrane region" description="Helical" evidence="12">
    <location>
        <begin position="261"/>
        <end position="282"/>
    </location>
</feature>
<keyword evidence="6" id="KW-0560">Oxidoreductase</keyword>
<feature type="transmembrane region" description="Helical" evidence="12">
    <location>
        <begin position="294"/>
        <end position="313"/>
    </location>
</feature>
<keyword evidence="8" id="KW-0350">Heme biosynthesis</keyword>
<evidence type="ECO:0000256" key="1">
    <source>
        <dbReference type="ARBA" id="ARBA00004141"/>
    </source>
</evidence>
<dbReference type="EMBL" id="CADCTC010000320">
    <property type="protein sequence ID" value="CAA9306478.1"/>
    <property type="molecule type" value="Genomic_DNA"/>
</dbReference>
<evidence type="ECO:0000256" key="7">
    <source>
        <dbReference type="ARBA" id="ARBA00023004"/>
    </source>
</evidence>
<evidence type="ECO:0000256" key="5">
    <source>
        <dbReference type="ARBA" id="ARBA00022989"/>
    </source>
</evidence>
<dbReference type="AlphaFoldDB" id="A0A6J4KHR1"/>
<evidence type="ECO:0000256" key="6">
    <source>
        <dbReference type="ARBA" id="ARBA00023002"/>
    </source>
</evidence>
<reference evidence="13" key="1">
    <citation type="submission" date="2020-02" db="EMBL/GenBank/DDBJ databases">
        <authorList>
            <person name="Meier V. D."/>
        </authorList>
    </citation>
    <scope>NUCLEOTIDE SEQUENCE</scope>
    <source>
        <strain evidence="13">AVDCRST_MAG77</strain>
    </source>
</reference>
<dbReference type="InterPro" id="IPR003780">
    <property type="entry name" value="COX15/CtaA_fam"/>
</dbReference>
<evidence type="ECO:0000256" key="11">
    <source>
        <dbReference type="ARBA" id="ARBA00023444"/>
    </source>
</evidence>
<protein>
    <submittedName>
        <fullName evidence="13">Heme A synthase, cytochrome oxidase biogenesis protein Cox15-CtaA</fullName>
    </submittedName>
</protein>
<dbReference type="GO" id="GO:0016020">
    <property type="term" value="C:membrane"/>
    <property type="evidence" value="ECO:0007669"/>
    <property type="project" value="UniProtKB-SubCell"/>
</dbReference>
<evidence type="ECO:0000256" key="2">
    <source>
        <dbReference type="ARBA" id="ARBA00022475"/>
    </source>
</evidence>
<evidence type="ECO:0000256" key="3">
    <source>
        <dbReference type="ARBA" id="ARBA00022692"/>
    </source>
</evidence>
<keyword evidence="9 12" id="KW-0472">Membrane</keyword>
<proteinExistence type="predicted"/>
<evidence type="ECO:0000256" key="10">
    <source>
        <dbReference type="ARBA" id="ARBA00023157"/>
    </source>
</evidence>
<organism evidence="13">
    <name type="scientific">uncultured Chloroflexota bacterium</name>
    <dbReference type="NCBI Taxonomy" id="166587"/>
    <lineage>
        <taxon>Bacteria</taxon>
        <taxon>Bacillati</taxon>
        <taxon>Chloroflexota</taxon>
        <taxon>environmental samples</taxon>
    </lineage>
</organism>
<dbReference type="GO" id="GO:0016491">
    <property type="term" value="F:oxidoreductase activity"/>
    <property type="evidence" value="ECO:0007669"/>
    <property type="project" value="UniProtKB-KW"/>
</dbReference>
<feature type="transmembrane region" description="Helical" evidence="12">
    <location>
        <begin position="177"/>
        <end position="197"/>
    </location>
</feature>
<feature type="transmembrane region" description="Helical" evidence="12">
    <location>
        <begin position="108"/>
        <end position="130"/>
    </location>
</feature>
<accession>A0A6J4KHR1</accession>
<feature type="transmembrane region" description="Helical" evidence="12">
    <location>
        <begin position="237"/>
        <end position="254"/>
    </location>
</feature>
<comment type="subcellular location">
    <subcellularLocation>
        <location evidence="1">Membrane</location>
        <topology evidence="1">Multi-pass membrane protein</topology>
    </subcellularLocation>
</comment>
<comment type="pathway">
    <text evidence="11">Porphyrin-containing compound metabolism.</text>
</comment>
<keyword evidence="3 12" id="KW-0812">Transmembrane</keyword>
<keyword evidence="2" id="KW-1003">Cell membrane</keyword>
<keyword evidence="4" id="KW-0479">Metal-binding</keyword>
<evidence type="ECO:0000256" key="12">
    <source>
        <dbReference type="SAM" id="Phobius"/>
    </source>
</evidence>
<keyword evidence="10" id="KW-1015">Disulfide bond</keyword>
<keyword evidence="7" id="KW-0408">Iron</keyword>
<dbReference type="Pfam" id="PF02628">
    <property type="entry name" value="COX15-CtaA"/>
    <property type="match status" value="2"/>
</dbReference>
<feature type="transmembrane region" description="Helical" evidence="12">
    <location>
        <begin position="25"/>
        <end position="45"/>
    </location>
</feature>
<dbReference type="GO" id="GO:0046872">
    <property type="term" value="F:metal ion binding"/>
    <property type="evidence" value="ECO:0007669"/>
    <property type="project" value="UniProtKB-KW"/>
</dbReference>